<dbReference type="Gene3D" id="3.30.1910.10">
    <property type="entry name" value="so0334 like domain"/>
    <property type="match status" value="1"/>
</dbReference>
<keyword evidence="2" id="KW-1185">Reference proteome</keyword>
<reference evidence="2" key="1">
    <citation type="journal article" date="2019" name="Int. J. Syst. Evol. Microbiol.">
        <title>The Global Catalogue of Microorganisms (GCM) 10K type strain sequencing project: providing services to taxonomists for standard genome sequencing and annotation.</title>
        <authorList>
            <consortium name="The Broad Institute Genomics Platform"/>
            <consortium name="The Broad Institute Genome Sequencing Center for Infectious Disease"/>
            <person name="Wu L."/>
            <person name="Ma J."/>
        </authorList>
    </citation>
    <scope>NUCLEOTIDE SEQUENCE [LARGE SCALE GENOMIC DNA]</scope>
    <source>
        <strain evidence="2">JCM 17110</strain>
    </source>
</reference>
<evidence type="ECO:0000313" key="1">
    <source>
        <dbReference type="EMBL" id="GAA3528036.1"/>
    </source>
</evidence>
<protein>
    <recommendedName>
        <fullName evidence="3">DUF1107 domain-containing protein</fullName>
    </recommendedName>
</protein>
<dbReference type="RefSeq" id="WP_344954213.1">
    <property type="nucleotide sequence ID" value="NZ_BAABCX010000001.1"/>
</dbReference>
<proteinExistence type="predicted"/>
<dbReference type="Proteomes" id="UP001500795">
    <property type="component" value="Unassembled WGS sequence"/>
</dbReference>
<dbReference type="InterPro" id="IPR009491">
    <property type="entry name" value="DUF1107"/>
</dbReference>
<comment type="caution">
    <text evidence="1">The sequence shown here is derived from an EMBL/GenBank/DDBJ whole genome shotgun (WGS) entry which is preliminary data.</text>
</comment>
<gene>
    <name evidence="1" type="ORF">GCM10022394_04000</name>
</gene>
<dbReference type="EMBL" id="BAABCX010000001">
    <property type="protein sequence ID" value="GAA3528036.1"/>
    <property type="molecule type" value="Genomic_DNA"/>
</dbReference>
<dbReference type="Pfam" id="PF06526">
    <property type="entry name" value="DUF1107"/>
    <property type="match status" value="1"/>
</dbReference>
<sequence length="71" mass="8268">MRIFKQYQPLLIAKYVKTFFSGRLYIRGRGAFWYAKGMLVMPAHADERHRTTVQEINRLIGQLHMPADAAS</sequence>
<evidence type="ECO:0000313" key="2">
    <source>
        <dbReference type="Proteomes" id="UP001500795"/>
    </source>
</evidence>
<accession>A0ABP6V6M9</accession>
<organism evidence="1 2">
    <name type="scientific">Zobellella aerophila</name>
    <dbReference type="NCBI Taxonomy" id="870480"/>
    <lineage>
        <taxon>Bacteria</taxon>
        <taxon>Pseudomonadati</taxon>
        <taxon>Pseudomonadota</taxon>
        <taxon>Gammaproteobacteria</taxon>
        <taxon>Aeromonadales</taxon>
        <taxon>Aeromonadaceae</taxon>
        <taxon>Zobellella</taxon>
    </lineage>
</organism>
<evidence type="ECO:0008006" key="3">
    <source>
        <dbReference type="Google" id="ProtNLM"/>
    </source>
</evidence>
<name>A0ABP6V6M9_9GAMM</name>